<keyword evidence="3 5" id="KW-0732">Signal</keyword>
<reference evidence="8 9" key="1">
    <citation type="journal article" date="2018" name="ISME J.">
        <title>Endosymbiont genomes yield clues of tubeworm success.</title>
        <authorList>
            <person name="Li Y."/>
            <person name="Liles M.R."/>
            <person name="Halanych K.M."/>
        </authorList>
    </citation>
    <scope>NUCLEOTIDE SEQUENCE [LARGE SCALE GENOMIC DNA]</scope>
    <source>
        <strain evidence="8">A1464</strain>
    </source>
</reference>
<name>A0A370DJH9_9GAMM</name>
<dbReference type="GO" id="GO:0032885">
    <property type="term" value="P:regulation of polysaccharide biosynthetic process"/>
    <property type="evidence" value="ECO:0007669"/>
    <property type="project" value="TreeGrafter"/>
</dbReference>
<evidence type="ECO:0000256" key="3">
    <source>
        <dbReference type="ARBA" id="ARBA00022729"/>
    </source>
</evidence>
<dbReference type="InterPro" id="IPR033434">
    <property type="entry name" value="MucB/RseB_N"/>
</dbReference>
<dbReference type="InterPro" id="IPR033436">
    <property type="entry name" value="MucB/RseB_C"/>
</dbReference>
<evidence type="ECO:0000256" key="4">
    <source>
        <dbReference type="ARBA" id="ARBA00022764"/>
    </source>
</evidence>
<dbReference type="PANTHER" id="PTHR38782:SF1">
    <property type="entry name" value="SIGMA-E FACTOR REGULATORY PROTEIN RSEB"/>
    <property type="match status" value="1"/>
</dbReference>
<sequence length="314" mass="35256">MFRTFSLFLFFSLSLAANASPVDHWLDKMDQATKSQNYQGTLVIRQDDKLQAIKVKQGVTAGENWQTLESQTGEDQIIFRKNGSVTTIFPGKKLITVSSAKTGAEDKGPLHPALPENRDKLKQLYLLELGNEERVANKITQIMHMIPRDKHRYGYTFWLDKQSGLLLKCDLLNNKGRVLEQLMYSDIELLTSAPANRLDDSKLAEFKKVMLSKSTDVKSKSWYAEKMPAGFVLTRSIKTNQQQPAYHMVFSDGMASVSVFIETAKEKQKTLVGQSRMGPVNAYSSFVNDTFVTAIGEVPASTVRMIATSMQPVQ</sequence>
<proteinExistence type="inferred from homology"/>
<evidence type="ECO:0000256" key="5">
    <source>
        <dbReference type="SAM" id="SignalP"/>
    </source>
</evidence>
<organism evidence="8 9">
    <name type="scientific">endosymbiont of Galathealinum brachiosum</name>
    <dbReference type="NCBI Taxonomy" id="2200906"/>
    <lineage>
        <taxon>Bacteria</taxon>
        <taxon>Pseudomonadati</taxon>
        <taxon>Pseudomonadota</taxon>
        <taxon>Gammaproteobacteria</taxon>
        <taxon>sulfur-oxidizing symbionts</taxon>
    </lineage>
</organism>
<comment type="similarity">
    <text evidence="2">Belongs to the RseB family.</text>
</comment>
<dbReference type="InterPro" id="IPR005588">
    <property type="entry name" value="MucB_RseB"/>
</dbReference>
<evidence type="ECO:0000256" key="2">
    <source>
        <dbReference type="ARBA" id="ARBA00008150"/>
    </source>
</evidence>
<feature type="domain" description="MucB/RseB N-terminal" evidence="6">
    <location>
        <begin position="23"/>
        <end position="199"/>
    </location>
</feature>
<evidence type="ECO:0000313" key="9">
    <source>
        <dbReference type="Proteomes" id="UP000254266"/>
    </source>
</evidence>
<dbReference type="EMBL" id="QFXC01000007">
    <property type="protein sequence ID" value="RDH84730.1"/>
    <property type="molecule type" value="Genomic_DNA"/>
</dbReference>
<dbReference type="Proteomes" id="UP000254266">
    <property type="component" value="Unassembled WGS sequence"/>
</dbReference>
<dbReference type="Gene3D" id="2.50.20.10">
    <property type="entry name" value="Lipoprotein localisation LolA/LolB/LppX"/>
    <property type="match status" value="1"/>
</dbReference>
<comment type="subcellular location">
    <subcellularLocation>
        <location evidence="1">Periplasm</location>
    </subcellularLocation>
</comment>
<dbReference type="Pfam" id="PF03888">
    <property type="entry name" value="MucB_RseB"/>
    <property type="match status" value="1"/>
</dbReference>
<evidence type="ECO:0000256" key="1">
    <source>
        <dbReference type="ARBA" id="ARBA00004418"/>
    </source>
</evidence>
<feature type="signal peptide" evidence="5">
    <location>
        <begin position="1"/>
        <end position="19"/>
    </location>
</feature>
<dbReference type="InterPro" id="IPR038484">
    <property type="entry name" value="MucB/RseB_C_sf"/>
</dbReference>
<dbReference type="Pfam" id="PF17188">
    <property type="entry name" value="MucB_RseB_C"/>
    <property type="match status" value="1"/>
</dbReference>
<feature type="domain" description="MucB/RseB C-terminal" evidence="7">
    <location>
        <begin position="218"/>
        <end position="311"/>
    </location>
</feature>
<dbReference type="GO" id="GO:0030288">
    <property type="term" value="C:outer membrane-bounded periplasmic space"/>
    <property type="evidence" value="ECO:0007669"/>
    <property type="project" value="TreeGrafter"/>
</dbReference>
<evidence type="ECO:0000259" key="7">
    <source>
        <dbReference type="Pfam" id="PF17188"/>
    </source>
</evidence>
<comment type="caution">
    <text evidence="8">The sequence shown here is derived from an EMBL/GenBank/DDBJ whole genome shotgun (WGS) entry which is preliminary data.</text>
</comment>
<evidence type="ECO:0008006" key="10">
    <source>
        <dbReference type="Google" id="ProtNLM"/>
    </source>
</evidence>
<dbReference type="CDD" id="cd16327">
    <property type="entry name" value="RseB"/>
    <property type="match status" value="1"/>
</dbReference>
<dbReference type="Gene3D" id="3.30.200.100">
    <property type="entry name" value="MucB/RseB, C-terminal domain"/>
    <property type="match status" value="1"/>
</dbReference>
<gene>
    <name evidence="8" type="ORF">DIZ80_04485</name>
</gene>
<dbReference type="PANTHER" id="PTHR38782">
    <property type="match status" value="1"/>
</dbReference>
<feature type="chain" id="PRO_5016719946" description="Transcriptional regulator" evidence="5">
    <location>
        <begin position="20"/>
        <end position="314"/>
    </location>
</feature>
<accession>A0A370DJH9</accession>
<protein>
    <recommendedName>
        <fullName evidence="10">Transcriptional regulator</fullName>
    </recommendedName>
</protein>
<keyword evidence="4" id="KW-0574">Periplasm</keyword>
<dbReference type="GO" id="GO:0045152">
    <property type="term" value="F:antisigma factor binding"/>
    <property type="evidence" value="ECO:0007669"/>
    <property type="project" value="TreeGrafter"/>
</dbReference>
<dbReference type="PIRSF" id="PIRSF005427">
    <property type="entry name" value="RseB"/>
    <property type="match status" value="1"/>
</dbReference>
<evidence type="ECO:0000313" key="8">
    <source>
        <dbReference type="EMBL" id="RDH84730.1"/>
    </source>
</evidence>
<keyword evidence="9" id="KW-1185">Reference proteome</keyword>
<evidence type="ECO:0000259" key="6">
    <source>
        <dbReference type="Pfam" id="PF03888"/>
    </source>
</evidence>
<dbReference type="AlphaFoldDB" id="A0A370DJH9"/>